<feature type="transmembrane region" description="Helical" evidence="2">
    <location>
        <begin position="180"/>
        <end position="201"/>
    </location>
</feature>
<evidence type="ECO:0000256" key="1">
    <source>
        <dbReference type="ARBA" id="ARBA00009617"/>
    </source>
</evidence>
<feature type="transmembrane region" description="Helical" evidence="2">
    <location>
        <begin position="12"/>
        <end position="35"/>
    </location>
</feature>
<feature type="transmembrane region" description="Helical" evidence="2">
    <location>
        <begin position="338"/>
        <end position="356"/>
    </location>
</feature>
<evidence type="ECO:0000256" key="2">
    <source>
        <dbReference type="SAM" id="Phobius"/>
    </source>
</evidence>
<feature type="transmembrane region" description="Helical" evidence="2">
    <location>
        <begin position="426"/>
        <end position="446"/>
    </location>
</feature>
<feature type="transmembrane region" description="Helical" evidence="2">
    <location>
        <begin position="149"/>
        <end position="168"/>
    </location>
</feature>
<feature type="transmembrane region" description="Helical" evidence="2">
    <location>
        <begin position="110"/>
        <end position="129"/>
    </location>
</feature>
<feature type="transmembrane region" description="Helical" evidence="2">
    <location>
        <begin position="312"/>
        <end position="332"/>
    </location>
</feature>
<dbReference type="PANTHER" id="PTHR11328:SF24">
    <property type="entry name" value="MAJOR FACILITATOR SUPERFAMILY (MFS) PROFILE DOMAIN-CONTAINING PROTEIN"/>
    <property type="match status" value="1"/>
</dbReference>
<dbReference type="Pfam" id="PF13347">
    <property type="entry name" value="MFS_2"/>
    <property type="match status" value="1"/>
</dbReference>
<keyword evidence="4" id="KW-1185">Reference proteome</keyword>
<dbReference type="InterPro" id="IPR036259">
    <property type="entry name" value="MFS_trans_sf"/>
</dbReference>
<keyword evidence="2" id="KW-0812">Transmembrane</keyword>
<evidence type="ECO:0000313" key="3">
    <source>
        <dbReference type="EMBL" id="MDV7021369.1"/>
    </source>
</evidence>
<keyword evidence="2" id="KW-1133">Transmembrane helix</keyword>
<keyword evidence="2" id="KW-0472">Membrane</keyword>
<organism evidence="3 4">
    <name type="scientific">Atlantibacter subterraneus</name>
    <dbReference type="NCBI Taxonomy" id="255519"/>
    <lineage>
        <taxon>Bacteria</taxon>
        <taxon>Pseudomonadati</taxon>
        <taxon>Pseudomonadota</taxon>
        <taxon>Gammaproteobacteria</taxon>
        <taxon>Enterobacterales</taxon>
        <taxon>Enterobacteriaceae</taxon>
        <taxon>Atlantibacter</taxon>
    </lineage>
</organism>
<dbReference type="CDD" id="cd17332">
    <property type="entry name" value="MFS_MelB_like"/>
    <property type="match status" value="1"/>
</dbReference>
<comment type="similarity">
    <text evidence="1">Belongs to the sodium:galactoside symporter (TC 2.A.2) family.</text>
</comment>
<reference evidence="3 4" key="1">
    <citation type="submission" date="2023-10" db="EMBL/GenBank/DDBJ databases">
        <authorList>
            <person name="Dale J."/>
        </authorList>
    </citation>
    <scope>NUCLEOTIDE SEQUENCE [LARGE SCALE GENOMIC DNA]</scope>
    <source>
        <strain evidence="3 4">2023EL-00970</strain>
    </source>
</reference>
<sequence length="518" mass="57237">MTKRKIGLANYLAYGSGDFLGAGTTALTAAWLLYFYTTFCGLTPVEATFIFAMARVLDAVVSPLMGFLTDNFGSTWLGKRFGRRKFFILLGIPLVFSYTFMWVGGMSYGYYLATYLIFDVVYTMILVPYETLVPEMTDDFKQKTKFSGARISMAQLSAILAAFLPGILLNTFGKDNALSFFYASVVFATLCAIVLTLVWCFTWERPRAEWAEAALRAEQEKKSLTFLQSMKRLNIELTSTLRIKIFRQHLGMYLGGYIAQDVFNAVFTWYVVFVLMQSASLASSLMGAMAIMQFIAVIAMIPLCIKFGPAPSYRVVVVLFGLSAISYGVLWYAGLNDVFALLLLVSGIAGLGRGGINYVPWNTYTYIADVDEAITGQRREGIFAGIMTLTRKASQAGAVMLVGIVMQMSGFVSGQTTQPPAVSQTILLILSGGTVMVLACGFLISLRFRLNLHTHSILREETAKMRLANRPVPEAITPQARATVEMLTGMPYSALWGNNNIGYLNRHKPAMARPVTPY</sequence>
<dbReference type="SUPFAM" id="SSF103473">
    <property type="entry name" value="MFS general substrate transporter"/>
    <property type="match status" value="1"/>
</dbReference>
<feature type="transmembrane region" description="Helical" evidence="2">
    <location>
        <begin position="47"/>
        <end position="65"/>
    </location>
</feature>
<feature type="transmembrane region" description="Helical" evidence="2">
    <location>
        <begin position="250"/>
        <end position="272"/>
    </location>
</feature>
<proteinExistence type="inferred from homology"/>
<feature type="transmembrane region" description="Helical" evidence="2">
    <location>
        <begin position="284"/>
        <end position="305"/>
    </location>
</feature>
<evidence type="ECO:0000313" key="4">
    <source>
        <dbReference type="Proteomes" id="UP001187066"/>
    </source>
</evidence>
<dbReference type="RefSeq" id="WP_317677464.1">
    <property type="nucleotide sequence ID" value="NZ_JAWLOF010000001.1"/>
</dbReference>
<feature type="transmembrane region" description="Helical" evidence="2">
    <location>
        <begin position="86"/>
        <end position="104"/>
    </location>
</feature>
<dbReference type="Proteomes" id="UP001187066">
    <property type="component" value="Unassembled WGS sequence"/>
</dbReference>
<accession>A0ABU4DWY6</accession>
<gene>
    <name evidence="3" type="ORF">R4P48_01560</name>
</gene>
<name>A0ABU4DWY6_9ENTR</name>
<dbReference type="PANTHER" id="PTHR11328">
    <property type="entry name" value="MAJOR FACILITATOR SUPERFAMILY DOMAIN-CONTAINING PROTEIN"/>
    <property type="match status" value="1"/>
</dbReference>
<dbReference type="InterPro" id="IPR039672">
    <property type="entry name" value="MFS_2"/>
</dbReference>
<comment type="caution">
    <text evidence="3">The sequence shown here is derived from an EMBL/GenBank/DDBJ whole genome shotgun (WGS) entry which is preliminary data.</text>
</comment>
<protein>
    <submittedName>
        <fullName evidence="3">MFS transporter</fullName>
    </submittedName>
</protein>
<dbReference type="Gene3D" id="1.20.1250.20">
    <property type="entry name" value="MFS general substrate transporter like domains"/>
    <property type="match status" value="1"/>
</dbReference>
<dbReference type="EMBL" id="JAWLOF010000001">
    <property type="protein sequence ID" value="MDV7021369.1"/>
    <property type="molecule type" value="Genomic_DNA"/>
</dbReference>